<feature type="transmembrane region" description="Helical" evidence="8">
    <location>
        <begin position="160"/>
        <end position="182"/>
    </location>
</feature>
<accession>A0A5R9GAH9</accession>
<dbReference type="EMBL" id="VCIW01000010">
    <property type="protein sequence ID" value="TLS51326.1"/>
    <property type="molecule type" value="Genomic_DNA"/>
</dbReference>
<feature type="transmembrane region" description="Helical" evidence="8">
    <location>
        <begin position="420"/>
        <end position="439"/>
    </location>
</feature>
<feature type="transmembrane region" description="Helical" evidence="8">
    <location>
        <begin position="283"/>
        <end position="307"/>
    </location>
</feature>
<feature type="transmembrane region" description="Helical" evidence="8">
    <location>
        <begin position="337"/>
        <end position="358"/>
    </location>
</feature>
<dbReference type="RefSeq" id="WP_138195329.1">
    <property type="nucleotide sequence ID" value="NZ_VCIW01000010.1"/>
</dbReference>
<dbReference type="Proteomes" id="UP000309676">
    <property type="component" value="Unassembled WGS sequence"/>
</dbReference>
<feature type="transmembrane region" description="Helical" evidence="8">
    <location>
        <begin position="130"/>
        <end position="148"/>
    </location>
</feature>
<keyword evidence="2" id="KW-0813">Transport</keyword>
<gene>
    <name evidence="10" type="ORF">FE782_16510</name>
</gene>
<evidence type="ECO:0000256" key="5">
    <source>
        <dbReference type="ARBA" id="ARBA00022989"/>
    </source>
</evidence>
<name>A0A5R9GAH9_9BACL</name>
<dbReference type="PIRSF" id="PIRSF006060">
    <property type="entry name" value="AA_transporter"/>
    <property type="match status" value="1"/>
</dbReference>
<comment type="caution">
    <text evidence="10">The sequence shown here is derived from an EMBL/GenBank/DDBJ whole genome shotgun (WGS) entry which is preliminary data.</text>
</comment>
<dbReference type="OrthoDB" id="9780162at2"/>
<evidence type="ECO:0000256" key="4">
    <source>
        <dbReference type="ARBA" id="ARBA00022970"/>
    </source>
</evidence>
<evidence type="ECO:0000256" key="2">
    <source>
        <dbReference type="ARBA" id="ARBA00022448"/>
    </source>
</evidence>
<dbReference type="Pfam" id="PF00324">
    <property type="entry name" value="AA_permease"/>
    <property type="match status" value="1"/>
</dbReference>
<dbReference type="GO" id="GO:0055085">
    <property type="term" value="P:transmembrane transport"/>
    <property type="evidence" value="ECO:0007669"/>
    <property type="project" value="InterPro"/>
</dbReference>
<feature type="domain" description="Amino acid permease/ SLC12A" evidence="9">
    <location>
        <begin position="23"/>
        <end position="443"/>
    </location>
</feature>
<organism evidence="10 11">
    <name type="scientific">Paenibacillus antri</name>
    <dbReference type="NCBI Taxonomy" id="2582848"/>
    <lineage>
        <taxon>Bacteria</taxon>
        <taxon>Bacillati</taxon>
        <taxon>Bacillota</taxon>
        <taxon>Bacilli</taxon>
        <taxon>Bacillales</taxon>
        <taxon>Paenibacillaceae</taxon>
        <taxon>Paenibacillus</taxon>
    </lineage>
</organism>
<evidence type="ECO:0000259" key="9">
    <source>
        <dbReference type="Pfam" id="PF00324"/>
    </source>
</evidence>
<dbReference type="InterPro" id="IPR004841">
    <property type="entry name" value="AA-permease/SLC12A_dom"/>
</dbReference>
<dbReference type="Gene3D" id="1.20.1740.10">
    <property type="entry name" value="Amino acid/polyamine transporter I"/>
    <property type="match status" value="1"/>
</dbReference>
<dbReference type="PANTHER" id="PTHR43495:SF5">
    <property type="entry name" value="GAMMA-AMINOBUTYRIC ACID PERMEASE"/>
    <property type="match status" value="1"/>
</dbReference>
<sequence>MSDKQHPTSGAAASRGTLKWWQLTLLGLGFTTGTGFFLGSGIAIERASYAVLVIFVLAAIGTYFVYDALSCMIAEKPEKGSFRTYTKHAFGHWAGFSHGWMYWLSEMLILGSQLTALGLFTRFWYDKIPLWGYAAAYSVLGVAIVLLGQKGFEKAENVFAVLKVTALVMFIVLAFLVIPGVLGQENAHMHSPKSVPDFFEHGAMGMWTGFVFAFFAFAGIEVMGLMATELKTPKDAPKAGKVMIGVVTVLYTASLALALVLAPKKDFSPDESPFVTALKDLDYHMIVSIFNGVLIIAGFSSLVASLFSTTKIMYSIAQDGDAPKLFTKQTKKRKLPYMALFLTIGGMIVSIVVALALPKSVYEYITTAGGLMLLFSWLFMVLSARRLTKLTVWAQVKSATAIVLIAAAVTGTLFDKSSRPGFFASIGFMAAIIGVALILQFTKWKGGGGGTKPSPDRADTQDEEEETETEGSPFRERIFRKRRALQKQ</sequence>
<keyword evidence="6 8" id="KW-0472">Membrane</keyword>
<keyword evidence="11" id="KW-1185">Reference proteome</keyword>
<evidence type="ECO:0000256" key="8">
    <source>
        <dbReference type="SAM" id="Phobius"/>
    </source>
</evidence>
<feature type="transmembrane region" description="Helical" evidence="8">
    <location>
        <begin position="202"/>
        <end position="222"/>
    </location>
</feature>
<feature type="region of interest" description="Disordered" evidence="7">
    <location>
        <begin position="446"/>
        <end position="476"/>
    </location>
</feature>
<dbReference type="GO" id="GO:0016020">
    <property type="term" value="C:membrane"/>
    <property type="evidence" value="ECO:0007669"/>
    <property type="project" value="UniProtKB-SubCell"/>
</dbReference>
<feature type="transmembrane region" description="Helical" evidence="8">
    <location>
        <begin position="242"/>
        <end position="263"/>
    </location>
</feature>
<evidence type="ECO:0000256" key="7">
    <source>
        <dbReference type="SAM" id="MobiDB-lite"/>
    </source>
</evidence>
<evidence type="ECO:0000313" key="10">
    <source>
        <dbReference type="EMBL" id="TLS51326.1"/>
    </source>
</evidence>
<evidence type="ECO:0000256" key="1">
    <source>
        <dbReference type="ARBA" id="ARBA00004141"/>
    </source>
</evidence>
<reference evidence="10 11" key="1">
    <citation type="submission" date="2019-05" db="EMBL/GenBank/DDBJ databases">
        <authorList>
            <person name="Narsing Rao M.P."/>
            <person name="Li W.J."/>
        </authorList>
    </citation>
    <scope>NUCLEOTIDE SEQUENCE [LARGE SCALE GENOMIC DNA]</scope>
    <source>
        <strain evidence="10 11">SYSU_K30003</strain>
    </source>
</reference>
<feature type="transmembrane region" description="Helical" evidence="8">
    <location>
        <begin position="364"/>
        <end position="384"/>
    </location>
</feature>
<keyword evidence="3 8" id="KW-0812">Transmembrane</keyword>
<proteinExistence type="predicted"/>
<evidence type="ECO:0000256" key="6">
    <source>
        <dbReference type="ARBA" id="ARBA00023136"/>
    </source>
</evidence>
<evidence type="ECO:0000313" key="11">
    <source>
        <dbReference type="Proteomes" id="UP000309676"/>
    </source>
</evidence>
<dbReference type="GO" id="GO:0006865">
    <property type="term" value="P:amino acid transport"/>
    <property type="evidence" value="ECO:0007669"/>
    <property type="project" value="UniProtKB-KW"/>
</dbReference>
<dbReference type="PANTHER" id="PTHR43495">
    <property type="entry name" value="GABA PERMEASE"/>
    <property type="match status" value="1"/>
</dbReference>
<protein>
    <submittedName>
        <fullName evidence="10">Amino acid permease</fullName>
    </submittedName>
</protein>
<feature type="transmembrane region" description="Helical" evidence="8">
    <location>
        <begin position="396"/>
        <end position="414"/>
    </location>
</feature>
<comment type="subcellular location">
    <subcellularLocation>
        <location evidence="1">Membrane</location>
        <topology evidence="1">Multi-pass membrane protein</topology>
    </subcellularLocation>
</comment>
<evidence type="ECO:0000256" key="3">
    <source>
        <dbReference type="ARBA" id="ARBA00022692"/>
    </source>
</evidence>
<feature type="transmembrane region" description="Helical" evidence="8">
    <location>
        <begin position="20"/>
        <end position="43"/>
    </location>
</feature>
<keyword evidence="5 8" id="KW-1133">Transmembrane helix</keyword>
<keyword evidence="4" id="KW-0029">Amino-acid transport</keyword>
<feature type="transmembrane region" description="Helical" evidence="8">
    <location>
        <begin position="49"/>
        <end position="69"/>
    </location>
</feature>
<dbReference type="AlphaFoldDB" id="A0A5R9GAH9"/>